<keyword evidence="1" id="KW-0812">Transmembrane</keyword>
<evidence type="ECO:0000313" key="2">
    <source>
        <dbReference type="EMBL" id="CAG9315043.1"/>
    </source>
</evidence>
<keyword evidence="1" id="KW-0472">Membrane</keyword>
<dbReference type="Proteomes" id="UP001162131">
    <property type="component" value="Unassembled WGS sequence"/>
</dbReference>
<dbReference type="AlphaFoldDB" id="A0AAU9INF9"/>
<dbReference type="EMBL" id="CAJZBQ010000013">
    <property type="protein sequence ID" value="CAG9315043.1"/>
    <property type="molecule type" value="Genomic_DNA"/>
</dbReference>
<feature type="transmembrane region" description="Helical" evidence="1">
    <location>
        <begin position="6"/>
        <end position="22"/>
    </location>
</feature>
<name>A0AAU9INF9_9CILI</name>
<keyword evidence="1" id="KW-1133">Transmembrane helix</keyword>
<accession>A0AAU9INF9</accession>
<comment type="caution">
    <text evidence="2">The sequence shown here is derived from an EMBL/GenBank/DDBJ whole genome shotgun (WGS) entry which is preliminary data.</text>
</comment>
<sequence>MLDHIAFYVILAVISLVLVWKVQGKKSNLKFYNRNIMLSLLPICLKPPEDWKPIKEMTIKKSTKKKKINKAFRPQASKLKKNNLDLGEDKKKFAFANNGLGDKGISKESNILFDGLGDSFDHLNHKIKENFNYGEVDDLKDISGKNSYNYEKVPANRANDLSKVLESIPLNPYAQEFKPSFQNGK</sequence>
<evidence type="ECO:0000256" key="1">
    <source>
        <dbReference type="SAM" id="Phobius"/>
    </source>
</evidence>
<keyword evidence="3" id="KW-1185">Reference proteome</keyword>
<organism evidence="2 3">
    <name type="scientific">Blepharisma stoltei</name>
    <dbReference type="NCBI Taxonomy" id="1481888"/>
    <lineage>
        <taxon>Eukaryota</taxon>
        <taxon>Sar</taxon>
        <taxon>Alveolata</taxon>
        <taxon>Ciliophora</taxon>
        <taxon>Postciliodesmatophora</taxon>
        <taxon>Heterotrichea</taxon>
        <taxon>Heterotrichida</taxon>
        <taxon>Blepharismidae</taxon>
        <taxon>Blepharisma</taxon>
    </lineage>
</organism>
<evidence type="ECO:0000313" key="3">
    <source>
        <dbReference type="Proteomes" id="UP001162131"/>
    </source>
</evidence>
<proteinExistence type="predicted"/>
<gene>
    <name evidence="2" type="ORF">BSTOLATCC_MIC12821</name>
</gene>
<protein>
    <submittedName>
        <fullName evidence="2">Uncharacterized protein</fullName>
    </submittedName>
</protein>
<reference evidence="2" key="1">
    <citation type="submission" date="2021-09" db="EMBL/GenBank/DDBJ databases">
        <authorList>
            <consortium name="AG Swart"/>
            <person name="Singh M."/>
            <person name="Singh A."/>
            <person name="Seah K."/>
            <person name="Emmerich C."/>
        </authorList>
    </citation>
    <scope>NUCLEOTIDE SEQUENCE</scope>
    <source>
        <strain evidence="2">ATCC30299</strain>
    </source>
</reference>